<reference evidence="2 3" key="1">
    <citation type="journal article" date="2019" name="Mol. Biol. Evol.">
        <title>Blast fungal genomes show frequent chromosomal changes, gene gains and losses, and effector gene turnover.</title>
        <authorList>
            <person name="Gomez Luciano L.B."/>
            <person name="Jason Tsai I."/>
            <person name="Chuma I."/>
            <person name="Tosa Y."/>
            <person name="Chen Y.H."/>
            <person name="Li J.Y."/>
            <person name="Li M.Y."/>
            <person name="Jade Lu M.Y."/>
            <person name="Nakayashiki H."/>
            <person name="Li W.H."/>
        </authorList>
    </citation>
    <scope>NUCLEOTIDE SEQUENCE [LARGE SCALE GENOMIC DNA]</scope>
    <source>
        <strain evidence="2">MZ5-1-6</strain>
    </source>
</reference>
<gene>
    <name evidence="2" type="ORF">PoMZ_13644</name>
</gene>
<dbReference type="Proteomes" id="UP000294847">
    <property type="component" value="Chromosome 7"/>
</dbReference>
<organism evidence="2 3">
    <name type="scientific">Pyricularia oryzae</name>
    <name type="common">Rice blast fungus</name>
    <name type="synonym">Magnaporthe oryzae</name>
    <dbReference type="NCBI Taxonomy" id="318829"/>
    <lineage>
        <taxon>Eukaryota</taxon>
        <taxon>Fungi</taxon>
        <taxon>Dikarya</taxon>
        <taxon>Ascomycota</taxon>
        <taxon>Pezizomycotina</taxon>
        <taxon>Sordariomycetes</taxon>
        <taxon>Sordariomycetidae</taxon>
        <taxon>Magnaporthales</taxon>
        <taxon>Pyriculariaceae</taxon>
        <taxon>Pyricularia</taxon>
    </lineage>
</organism>
<evidence type="ECO:0000313" key="3">
    <source>
        <dbReference type="Proteomes" id="UP000294847"/>
    </source>
</evidence>
<protein>
    <submittedName>
        <fullName evidence="2">Uncharacterized protein</fullName>
    </submittedName>
</protein>
<feature type="region of interest" description="Disordered" evidence="1">
    <location>
        <begin position="147"/>
        <end position="170"/>
    </location>
</feature>
<accession>A0A4P7NVW6</accession>
<evidence type="ECO:0000313" key="2">
    <source>
        <dbReference type="EMBL" id="QBZ66661.1"/>
    </source>
</evidence>
<proteinExistence type="predicted"/>
<dbReference type="AlphaFoldDB" id="A0A4P7NVW6"/>
<evidence type="ECO:0000256" key="1">
    <source>
        <dbReference type="SAM" id="MobiDB-lite"/>
    </source>
</evidence>
<feature type="region of interest" description="Disordered" evidence="1">
    <location>
        <begin position="210"/>
        <end position="250"/>
    </location>
</feature>
<name>A0A4P7NVW6_PYROR</name>
<sequence length="333" mass="36963">MIQPGAMYDNDPLTTNRTTHFKPIVTLRRSISDPLQMCHLRSSSAKDSTISSSKIHRNSQASYMPIFPPFCTLTTIIKRRRYYLQCLLKKFSLRSLRFTNPVSNLDHGYIERMPSEISLRHTSIHVLFLQNDHANHPTEFDARRVRHDRGAQTAAAEAPGSNGRDHGGSGGSLSGWDQILSQASAIGIVYQNFPVRVLCCPIFQVSNSQNDHSPDTRLTHCFGQPKEGTSSFSSSRTNRSDSNRYGHSSAKFKGDSQFEAIQQIRHDVLAPPVCNLTLTPVSKHIAAVALCFAFCSESQLSIRSNRCNSLTTTYAGLVSADCWPGQIRGPPPN</sequence>
<dbReference type="EMBL" id="CP034210">
    <property type="protein sequence ID" value="QBZ66661.1"/>
    <property type="molecule type" value="Genomic_DNA"/>
</dbReference>